<dbReference type="GO" id="GO:0004416">
    <property type="term" value="F:hydroxyacylglutathione hydrolase activity"/>
    <property type="evidence" value="ECO:0007669"/>
    <property type="project" value="UniProtKB-EC"/>
</dbReference>
<reference evidence="2" key="1">
    <citation type="submission" date="2022-03" db="EMBL/GenBank/DDBJ databases">
        <title>Draft Genome Sequence of Firmicute Strain S0AB, a Heterotrophic Iron/Sulfur-Oxidizing Extreme Acidophile.</title>
        <authorList>
            <person name="Vergara E."/>
            <person name="Pakostova E."/>
            <person name="Johnson D.B."/>
            <person name="Holmes D.S."/>
        </authorList>
    </citation>
    <scope>NUCLEOTIDE SEQUENCE</scope>
    <source>
        <strain evidence="2">S0AB</strain>
    </source>
</reference>
<dbReference type="InterPro" id="IPR050855">
    <property type="entry name" value="NDM-1-like"/>
</dbReference>
<dbReference type="InterPro" id="IPR036866">
    <property type="entry name" value="RibonucZ/Hydroxyglut_hydro"/>
</dbReference>
<keyword evidence="3" id="KW-1185">Reference proteome</keyword>
<dbReference type="CDD" id="cd07721">
    <property type="entry name" value="yflN-like_MBL-fold"/>
    <property type="match status" value="1"/>
</dbReference>
<feature type="domain" description="Metallo-beta-lactamase" evidence="1">
    <location>
        <begin position="15"/>
        <end position="195"/>
    </location>
</feature>
<dbReference type="Gene3D" id="3.60.15.10">
    <property type="entry name" value="Ribonuclease Z/Hydroxyacylglutathione hydrolase-like"/>
    <property type="match status" value="1"/>
</dbReference>
<name>A0A9X1V9T2_9BACL</name>
<protein>
    <submittedName>
        <fullName evidence="2">Hydroxyacylglutathione hydrolase</fullName>
        <ecNumber evidence="2">3.1.2.6</ecNumber>
    </submittedName>
</protein>
<dbReference type="PANTHER" id="PTHR42951">
    <property type="entry name" value="METALLO-BETA-LACTAMASE DOMAIN-CONTAINING"/>
    <property type="match status" value="1"/>
</dbReference>
<dbReference type="SMART" id="SM00849">
    <property type="entry name" value="Lactamase_B"/>
    <property type="match status" value="1"/>
</dbReference>
<dbReference type="EC" id="3.1.2.6" evidence="2"/>
<organism evidence="2 3">
    <name type="scientific">Sulfoacidibacillus ferrooxidans</name>
    <dbReference type="NCBI Taxonomy" id="2005001"/>
    <lineage>
        <taxon>Bacteria</taxon>
        <taxon>Bacillati</taxon>
        <taxon>Bacillota</taxon>
        <taxon>Bacilli</taxon>
        <taxon>Bacillales</taxon>
        <taxon>Alicyclobacillaceae</taxon>
        <taxon>Sulfoacidibacillus</taxon>
    </lineage>
</organism>
<evidence type="ECO:0000313" key="2">
    <source>
        <dbReference type="EMBL" id="MCI0183737.1"/>
    </source>
</evidence>
<accession>A0A9X1V9T2</accession>
<evidence type="ECO:0000259" key="1">
    <source>
        <dbReference type="SMART" id="SM00849"/>
    </source>
</evidence>
<dbReference type="SUPFAM" id="SSF56281">
    <property type="entry name" value="Metallo-hydrolase/oxidoreductase"/>
    <property type="match status" value="1"/>
</dbReference>
<dbReference type="Pfam" id="PF00753">
    <property type="entry name" value="Lactamase_B"/>
    <property type="match status" value="1"/>
</dbReference>
<dbReference type="EMBL" id="JALBUF010000006">
    <property type="protein sequence ID" value="MCI0183737.1"/>
    <property type="molecule type" value="Genomic_DNA"/>
</dbReference>
<dbReference type="Proteomes" id="UP001139263">
    <property type="component" value="Unassembled WGS sequence"/>
</dbReference>
<dbReference type="PANTHER" id="PTHR42951:SF17">
    <property type="entry name" value="METALLO-BETA-LACTAMASE DOMAIN-CONTAINING PROTEIN"/>
    <property type="match status" value="1"/>
</dbReference>
<sequence>MEISPRVHLLEETKGSYAYVIVGEEPVLVDTFFPGKSDRVVAGLARIGMRPSDLAHIVLTHSDVDHIGNAKRLKELSGATLWAPQEELPYIYKQEKDHGIRRIIRAIMKVEQPVIDETYDAGKRIADLEIIPTPGHTKGHVSIRLGDVLIAGDLVTTRQGKLKPSPGFLTWDRAALQRSLRAVGKQPFDWICPAHGEPVRRGDLWDAFSR</sequence>
<comment type="caution">
    <text evidence="2">The sequence shown here is derived from an EMBL/GenBank/DDBJ whole genome shotgun (WGS) entry which is preliminary data.</text>
</comment>
<gene>
    <name evidence="2" type="primary">gloB_5</name>
    <name evidence="2" type="ORF">MM817_02028</name>
</gene>
<dbReference type="RefSeq" id="WP_241714385.1">
    <property type="nucleotide sequence ID" value="NZ_JALBUF010000006.1"/>
</dbReference>
<proteinExistence type="predicted"/>
<dbReference type="AlphaFoldDB" id="A0A9X1V9T2"/>
<evidence type="ECO:0000313" key="3">
    <source>
        <dbReference type="Proteomes" id="UP001139263"/>
    </source>
</evidence>
<keyword evidence="2" id="KW-0378">Hydrolase</keyword>
<dbReference type="InterPro" id="IPR001279">
    <property type="entry name" value="Metallo-B-lactamas"/>
</dbReference>